<gene>
    <name evidence="1" type="ORF">ASZ90_012047</name>
</gene>
<proteinExistence type="predicted"/>
<dbReference type="EMBL" id="LNQE01001392">
    <property type="protein sequence ID" value="KUG18264.1"/>
    <property type="molecule type" value="Genomic_DNA"/>
</dbReference>
<sequence length="44" mass="4444">MVWPLSCTEGDCPEVVIVFGISSPMDSGLVGVDGVGAPPVVVVE</sequence>
<name>A0A0W8FBL7_9ZZZZ</name>
<accession>A0A0W8FBL7</accession>
<organism evidence="1">
    <name type="scientific">hydrocarbon metagenome</name>
    <dbReference type="NCBI Taxonomy" id="938273"/>
    <lineage>
        <taxon>unclassified sequences</taxon>
        <taxon>metagenomes</taxon>
        <taxon>ecological metagenomes</taxon>
    </lineage>
</organism>
<dbReference type="AlphaFoldDB" id="A0A0W8FBL7"/>
<comment type="caution">
    <text evidence="1">The sequence shown here is derived from an EMBL/GenBank/DDBJ whole genome shotgun (WGS) entry which is preliminary data.</text>
</comment>
<reference evidence="1" key="1">
    <citation type="journal article" date="2015" name="Proc. Natl. Acad. Sci. U.S.A.">
        <title>Networks of energetic and metabolic interactions define dynamics in microbial communities.</title>
        <authorList>
            <person name="Embree M."/>
            <person name="Liu J.K."/>
            <person name="Al-Bassam M.M."/>
            <person name="Zengler K."/>
        </authorList>
    </citation>
    <scope>NUCLEOTIDE SEQUENCE</scope>
</reference>
<evidence type="ECO:0000313" key="1">
    <source>
        <dbReference type="EMBL" id="KUG18264.1"/>
    </source>
</evidence>
<protein>
    <submittedName>
        <fullName evidence="1">Uncharacterized protein</fullName>
    </submittedName>
</protein>